<dbReference type="EMBL" id="JBHTMV010000003">
    <property type="protein sequence ID" value="MFD1293520.1"/>
    <property type="molecule type" value="Genomic_DNA"/>
</dbReference>
<evidence type="ECO:0000313" key="1">
    <source>
        <dbReference type="EMBL" id="MFD1293520.1"/>
    </source>
</evidence>
<accession>A0ABW3WN76</accession>
<name>A0ABW3WN76_9FLAO</name>
<evidence type="ECO:0000313" key="2">
    <source>
        <dbReference type="Proteomes" id="UP001597241"/>
    </source>
</evidence>
<proteinExistence type="predicted"/>
<reference evidence="2" key="1">
    <citation type="journal article" date="2019" name="Int. J. Syst. Evol. Microbiol.">
        <title>The Global Catalogue of Microorganisms (GCM) 10K type strain sequencing project: providing services to taxonomists for standard genome sequencing and annotation.</title>
        <authorList>
            <consortium name="The Broad Institute Genomics Platform"/>
            <consortium name="The Broad Institute Genome Sequencing Center for Infectious Disease"/>
            <person name="Wu L."/>
            <person name="Ma J."/>
        </authorList>
    </citation>
    <scope>NUCLEOTIDE SEQUENCE [LARGE SCALE GENOMIC DNA]</scope>
    <source>
        <strain evidence="2">CCUG 62221</strain>
    </source>
</reference>
<organism evidence="1 2">
    <name type="scientific">Lutibacter holmesii</name>
    <dbReference type="NCBI Taxonomy" id="1137985"/>
    <lineage>
        <taxon>Bacteria</taxon>
        <taxon>Pseudomonadati</taxon>
        <taxon>Bacteroidota</taxon>
        <taxon>Flavobacteriia</taxon>
        <taxon>Flavobacteriales</taxon>
        <taxon>Flavobacteriaceae</taxon>
        <taxon>Lutibacter</taxon>
    </lineage>
</organism>
<protein>
    <submittedName>
        <fullName evidence="1">Uncharacterized protein</fullName>
    </submittedName>
</protein>
<dbReference type="RefSeq" id="WP_386808719.1">
    <property type="nucleotide sequence ID" value="NZ_JBHTMV010000003.1"/>
</dbReference>
<dbReference type="Proteomes" id="UP001597241">
    <property type="component" value="Unassembled WGS sequence"/>
</dbReference>
<gene>
    <name evidence="1" type="ORF">ACFQ5N_06705</name>
</gene>
<comment type="caution">
    <text evidence="1">The sequence shown here is derived from an EMBL/GenBank/DDBJ whole genome shotgun (WGS) entry which is preliminary data.</text>
</comment>
<keyword evidence="2" id="KW-1185">Reference proteome</keyword>
<sequence>MKNSIYTIVLLIITSLAFMSFKSSSKNNADLYYCVYNLNHETKTMFISNVFNSNTRPNDVTASKYMENELDYELNNYRNTFLLNHKIKSYVYDDRLEKIKWAKNNDFKIIKFNVKCKSGRLYTVY</sequence>